<keyword evidence="3" id="KW-0378">Hydrolase</keyword>
<evidence type="ECO:0000313" key="2">
    <source>
        <dbReference type="EMBL" id="APF19865.1"/>
    </source>
</evidence>
<dbReference type="AlphaFoldDB" id="H1XPP0"/>
<gene>
    <name evidence="2" type="ORF">Cabys_3117</name>
    <name evidence="3" type="ORF">Calab_0315</name>
</gene>
<evidence type="ECO:0000313" key="3">
    <source>
        <dbReference type="EMBL" id="EHO39961.1"/>
    </source>
</evidence>
<dbReference type="InterPro" id="IPR052020">
    <property type="entry name" value="Cyclic_di-GMP/3'3'-cGAMP_PDE"/>
</dbReference>
<evidence type="ECO:0000259" key="1">
    <source>
        <dbReference type="PROSITE" id="PS51832"/>
    </source>
</evidence>
<dbReference type="Proteomes" id="UP000004671">
    <property type="component" value="Chromosome"/>
</dbReference>
<sequence length="229" mass="26384">MRIEELHLIDNSMPSLLELANYLHQKKDAFELLTKFMQQLEMSINKTSFTHSARVALLAETLGTAVNLSANELYLLKRSAYLHDIGKIFLPVKLFQKKEELNAKEWKMIRLHPELGASLIRQIPHLKPLLAGILFHHERYNGSGYPFGLSEQQIPLISRIIGLVDCFEALIAPRPYHTPLTLQQALSTMEKQKNQGLWDPYLFEVFVEITTDSDYFVDKRPVDINLVKN</sequence>
<reference evidence="2 5" key="2">
    <citation type="submission" date="2016-11" db="EMBL/GenBank/DDBJ databases">
        <title>Genomic analysis of Caldithrix abyssi and proposal of a novel bacterial phylum Caldithrichaeota.</title>
        <authorList>
            <person name="Kublanov I."/>
            <person name="Sigalova O."/>
            <person name="Gavrilov S."/>
            <person name="Lebedinsky A."/>
            <person name="Ivanova N."/>
            <person name="Daum C."/>
            <person name="Reddy T."/>
            <person name="Klenk H.P."/>
            <person name="Goker M."/>
            <person name="Reva O."/>
            <person name="Miroshnichenko M."/>
            <person name="Kyprides N."/>
            <person name="Woyke T."/>
            <person name="Gelfand M."/>
        </authorList>
    </citation>
    <scope>NUCLEOTIDE SEQUENCE [LARGE SCALE GENOMIC DNA]</scope>
    <source>
        <strain evidence="2 5">LF13</strain>
    </source>
</reference>
<organism evidence="3 4">
    <name type="scientific">Caldithrix abyssi DSM 13497</name>
    <dbReference type="NCBI Taxonomy" id="880073"/>
    <lineage>
        <taxon>Bacteria</taxon>
        <taxon>Pseudomonadati</taxon>
        <taxon>Calditrichota</taxon>
        <taxon>Calditrichia</taxon>
        <taxon>Calditrichales</taxon>
        <taxon>Calditrichaceae</taxon>
        <taxon>Caldithrix</taxon>
    </lineage>
</organism>
<dbReference type="SMART" id="SM00471">
    <property type="entry name" value="HDc"/>
    <property type="match status" value="1"/>
</dbReference>
<dbReference type="CDD" id="cd00077">
    <property type="entry name" value="HDc"/>
    <property type="match status" value="1"/>
</dbReference>
<proteinExistence type="predicted"/>
<dbReference type="eggNOG" id="COG2206">
    <property type="taxonomic scope" value="Bacteria"/>
</dbReference>
<dbReference type="PROSITE" id="PS51832">
    <property type="entry name" value="HD_GYP"/>
    <property type="match status" value="1"/>
</dbReference>
<dbReference type="InParanoid" id="H1XPP0"/>
<dbReference type="InterPro" id="IPR037522">
    <property type="entry name" value="HD_GYP_dom"/>
</dbReference>
<dbReference type="Gene3D" id="1.10.3210.10">
    <property type="entry name" value="Hypothetical protein af1432"/>
    <property type="match status" value="1"/>
</dbReference>
<evidence type="ECO:0000313" key="4">
    <source>
        <dbReference type="Proteomes" id="UP000004671"/>
    </source>
</evidence>
<dbReference type="RefSeq" id="WP_006926865.1">
    <property type="nucleotide sequence ID" value="NZ_CM001402.1"/>
</dbReference>
<dbReference type="Pfam" id="PF13487">
    <property type="entry name" value="HD_5"/>
    <property type="match status" value="1"/>
</dbReference>
<accession>H1XPP0</accession>
<dbReference type="PaxDb" id="880073-Calab_0315"/>
<dbReference type="InterPro" id="IPR003607">
    <property type="entry name" value="HD/PDEase_dom"/>
</dbReference>
<dbReference type="GO" id="GO:0016787">
    <property type="term" value="F:hydrolase activity"/>
    <property type="evidence" value="ECO:0007669"/>
    <property type="project" value="UniProtKB-KW"/>
</dbReference>
<name>H1XPP0_CALAY</name>
<dbReference type="Proteomes" id="UP000183868">
    <property type="component" value="Chromosome"/>
</dbReference>
<dbReference type="EMBL" id="CM001402">
    <property type="protein sequence ID" value="EHO39961.1"/>
    <property type="molecule type" value="Genomic_DNA"/>
</dbReference>
<dbReference type="SUPFAM" id="SSF109604">
    <property type="entry name" value="HD-domain/PDEase-like"/>
    <property type="match status" value="1"/>
</dbReference>
<dbReference type="HOGENOM" id="CLU_000445_92_3_0"/>
<dbReference type="STRING" id="880073.Cabys_3117"/>
<keyword evidence="4" id="KW-1185">Reference proteome</keyword>
<protein>
    <submittedName>
        <fullName evidence="2">HD domain-containing protein</fullName>
    </submittedName>
    <submittedName>
        <fullName evidence="3">Metal dependent phosphohydrolase</fullName>
    </submittedName>
</protein>
<dbReference type="KEGG" id="caby:Cabys_3117"/>
<dbReference type="EMBL" id="CP018099">
    <property type="protein sequence ID" value="APF19865.1"/>
    <property type="molecule type" value="Genomic_DNA"/>
</dbReference>
<dbReference type="PANTHER" id="PTHR45228">
    <property type="entry name" value="CYCLIC DI-GMP PHOSPHODIESTERASE TM_0186-RELATED"/>
    <property type="match status" value="1"/>
</dbReference>
<reference evidence="3 4" key="1">
    <citation type="submission" date="2011-09" db="EMBL/GenBank/DDBJ databases">
        <title>The permanent draft genome of Caldithrix abyssi DSM 13497.</title>
        <authorList>
            <consortium name="US DOE Joint Genome Institute (JGI-PGF)"/>
            <person name="Lucas S."/>
            <person name="Han J."/>
            <person name="Lapidus A."/>
            <person name="Bruce D."/>
            <person name="Goodwin L."/>
            <person name="Pitluck S."/>
            <person name="Peters L."/>
            <person name="Kyrpides N."/>
            <person name="Mavromatis K."/>
            <person name="Ivanova N."/>
            <person name="Mikhailova N."/>
            <person name="Chertkov O."/>
            <person name="Detter J.C."/>
            <person name="Tapia R."/>
            <person name="Han C."/>
            <person name="Land M."/>
            <person name="Hauser L."/>
            <person name="Markowitz V."/>
            <person name="Cheng J.-F."/>
            <person name="Hugenholtz P."/>
            <person name="Woyke T."/>
            <person name="Wu D."/>
            <person name="Spring S."/>
            <person name="Brambilla E."/>
            <person name="Klenk H.-P."/>
            <person name="Eisen J.A."/>
        </authorList>
    </citation>
    <scope>NUCLEOTIDE SEQUENCE [LARGE SCALE GENOMIC DNA]</scope>
    <source>
        <strain evidence="3 4">DSM 13497</strain>
    </source>
</reference>
<feature type="domain" description="HD-GYP" evidence="1">
    <location>
        <begin position="26"/>
        <end position="222"/>
    </location>
</feature>
<evidence type="ECO:0000313" key="5">
    <source>
        <dbReference type="Proteomes" id="UP000183868"/>
    </source>
</evidence>